<accession>A0A484M760</accession>
<dbReference type="Proteomes" id="UP000595140">
    <property type="component" value="Unassembled WGS sequence"/>
</dbReference>
<dbReference type="AlphaFoldDB" id="A0A484M760"/>
<protein>
    <submittedName>
        <fullName evidence="1">Uncharacterized protein</fullName>
    </submittedName>
</protein>
<sequence length="404" mass="44851">MNFQLLRVFTLNLQEFYRGALEKSRLCSSIEDGCRAVENTSILCSVDASSMSNIGCGDWLPPLVKPVYQEVSASNSFLSWENESIKKPKAVEREFALLCTGPSLDLDEHSCSKCLFAMDTESLTSEFGLHALSSAIPALRADQSLTGLDKEDDTLLFKEHWEGAEADMGCEAPLDRQYITSQAVLTFIPCSLNPFGILESSEDHEETLKACNLNSGGDNLMDLFNCSSTARMMKLNALEDAGPEFEEPALYTHSEGEKTVFIDSKLEPFRIITPSSSKMSLQLPKLAKGKATYSPSHMVTRSRAKMIAAGRKEHPIKGVDTSDEERESFVEGIRSAFKRSCPSIKTTDIQTCTPTPKCQKKKAKMKLKQARAEEIAHLAVNGKNSLDTENFEEFEDDLDNLEFF</sequence>
<gene>
    <name evidence="1" type="ORF">CCAM_LOCUS26155</name>
</gene>
<name>A0A484M760_9ASTE</name>
<evidence type="ECO:0000313" key="1">
    <source>
        <dbReference type="EMBL" id="VFQ84379.1"/>
    </source>
</evidence>
<dbReference type="EMBL" id="OOIL02002710">
    <property type="protein sequence ID" value="VFQ84379.1"/>
    <property type="molecule type" value="Genomic_DNA"/>
</dbReference>
<organism evidence="1 2">
    <name type="scientific">Cuscuta campestris</name>
    <dbReference type="NCBI Taxonomy" id="132261"/>
    <lineage>
        <taxon>Eukaryota</taxon>
        <taxon>Viridiplantae</taxon>
        <taxon>Streptophyta</taxon>
        <taxon>Embryophyta</taxon>
        <taxon>Tracheophyta</taxon>
        <taxon>Spermatophyta</taxon>
        <taxon>Magnoliopsida</taxon>
        <taxon>eudicotyledons</taxon>
        <taxon>Gunneridae</taxon>
        <taxon>Pentapetalae</taxon>
        <taxon>asterids</taxon>
        <taxon>lamiids</taxon>
        <taxon>Solanales</taxon>
        <taxon>Convolvulaceae</taxon>
        <taxon>Cuscuteae</taxon>
        <taxon>Cuscuta</taxon>
        <taxon>Cuscuta subgen. Grammica</taxon>
        <taxon>Cuscuta sect. Cleistogrammica</taxon>
    </lineage>
</organism>
<evidence type="ECO:0000313" key="2">
    <source>
        <dbReference type="Proteomes" id="UP000595140"/>
    </source>
</evidence>
<proteinExistence type="predicted"/>
<reference evidence="1 2" key="1">
    <citation type="submission" date="2018-04" db="EMBL/GenBank/DDBJ databases">
        <authorList>
            <person name="Vogel A."/>
        </authorList>
    </citation>
    <scope>NUCLEOTIDE SEQUENCE [LARGE SCALE GENOMIC DNA]</scope>
</reference>
<keyword evidence="2" id="KW-1185">Reference proteome</keyword>